<evidence type="ECO:0000313" key="2">
    <source>
        <dbReference type="Proteomes" id="UP000068167"/>
    </source>
</evidence>
<dbReference type="Proteomes" id="UP000068167">
    <property type="component" value="Chromosome"/>
</dbReference>
<accession>A0A0K1RZ81</accession>
<dbReference type="EMBL" id="CP011339">
    <property type="protein sequence ID" value="AKV67100.1"/>
    <property type="molecule type" value="Genomic_DNA"/>
</dbReference>
<name>A0A0K1RZ81_9CHRO</name>
<sequence length="40" mass="4570">MINPTNKTVSDETKQLIDQLLLERISLRGIARVTGVSWSW</sequence>
<dbReference type="AlphaFoldDB" id="A0A0K1RZ81"/>
<proteinExistence type="predicted"/>
<dbReference type="KEGG" id="mpk:VL20_1976"/>
<gene>
    <name evidence="1" type="ORF">VL20_1976</name>
</gene>
<evidence type="ECO:0000313" key="1">
    <source>
        <dbReference type="EMBL" id="AKV67100.1"/>
    </source>
</evidence>
<keyword evidence="2" id="KW-1185">Reference proteome</keyword>
<reference evidence="1 2" key="1">
    <citation type="journal article" date="2016" name="Stand. Genomic Sci.">
        <title>Complete genome sequence and genomic characterization of Microcystis panniformis FACHB 1757 by third-generation sequencing.</title>
        <authorList>
            <person name="Zhang J.Y."/>
            <person name="Guan R."/>
            <person name="Zhang H.J."/>
            <person name="Li H."/>
            <person name="Xiao P."/>
            <person name="Yu G.L."/>
            <person name="Du L."/>
            <person name="Cao D.M."/>
            <person name="Zhu B.C."/>
            <person name="Li R.H."/>
            <person name="Lu Z.H."/>
        </authorList>
    </citation>
    <scope>NUCLEOTIDE SEQUENCE [LARGE SCALE GENOMIC DNA]</scope>
    <source>
        <strain evidence="1 2">FACHB-1757</strain>
    </source>
</reference>
<dbReference type="PATRIC" id="fig|1638788.3.peg.1986"/>
<organism evidence="1 2">
    <name type="scientific">Microcystis panniformis FACHB-1757</name>
    <dbReference type="NCBI Taxonomy" id="1638788"/>
    <lineage>
        <taxon>Bacteria</taxon>
        <taxon>Bacillati</taxon>
        <taxon>Cyanobacteriota</taxon>
        <taxon>Cyanophyceae</taxon>
        <taxon>Oscillatoriophycideae</taxon>
        <taxon>Chroococcales</taxon>
        <taxon>Microcystaceae</taxon>
        <taxon>Microcystis</taxon>
    </lineage>
</organism>
<protein>
    <submittedName>
        <fullName evidence="1">Mobile element protein</fullName>
    </submittedName>
</protein>